<dbReference type="Pfam" id="PF00005">
    <property type="entry name" value="ABC_tran"/>
    <property type="match status" value="1"/>
</dbReference>
<keyword evidence="3" id="KW-0547">Nucleotide-binding</keyword>
<dbReference type="PANTHER" id="PTHR43117">
    <property type="entry name" value="OSMOPROTECTANT IMPORT ATP-BINDING PROTEIN OSMV"/>
    <property type="match status" value="1"/>
</dbReference>
<accession>A0A1W6N4C6</accession>
<dbReference type="GO" id="GO:0005524">
    <property type="term" value="F:ATP binding"/>
    <property type="evidence" value="ECO:0007669"/>
    <property type="project" value="UniProtKB-KW"/>
</dbReference>
<comment type="similarity">
    <text evidence="1">Belongs to the ABC transporter superfamily.</text>
</comment>
<evidence type="ECO:0000256" key="2">
    <source>
        <dbReference type="ARBA" id="ARBA00022448"/>
    </source>
</evidence>
<dbReference type="InterPro" id="IPR027417">
    <property type="entry name" value="P-loop_NTPase"/>
</dbReference>
<dbReference type="AlphaFoldDB" id="A0A1W6N4C6"/>
<dbReference type="RefSeq" id="WP_085784201.1">
    <property type="nucleotide sequence ID" value="NZ_CP008743.1"/>
</dbReference>
<dbReference type="STRING" id="1414854.GQ61_04805"/>
<name>A0A1W6N4C6_9PROT</name>
<dbReference type="OrthoDB" id="9802264at2"/>
<dbReference type="Gene3D" id="3.40.50.300">
    <property type="entry name" value="P-loop containing nucleotide triphosphate hydrolases"/>
    <property type="match status" value="1"/>
</dbReference>
<dbReference type="SMART" id="SM00382">
    <property type="entry name" value="AAA"/>
    <property type="match status" value="1"/>
</dbReference>
<dbReference type="EMBL" id="CP008743">
    <property type="protein sequence ID" value="ARN84730.1"/>
    <property type="molecule type" value="Genomic_DNA"/>
</dbReference>
<evidence type="ECO:0000313" key="6">
    <source>
        <dbReference type="EMBL" id="ARN84730.1"/>
    </source>
</evidence>
<reference evidence="6 7" key="1">
    <citation type="submission" date="2014-06" db="EMBL/GenBank/DDBJ databases">
        <title>The genome of the endonuclear symbiont Nucleicultrix amoebiphila.</title>
        <authorList>
            <person name="Schulz F."/>
            <person name="Horn M."/>
        </authorList>
    </citation>
    <scope>NUCLEOTIDE SEQUENCE [LARGE SCALE GENOMIC DNA]</scope>
    <source>
        <strain evidence="6 7">FS5</strain>
    </source>
</reference>
<dbReference type="Proteomes" id="UP000237351">
    <property type="component" value="Chromosome"/>
</dbReference>
<dbReference type="InterPro" id="IPR003593">
    <property type="entry name" value="AAA+_ATPase"/>
</dbReference>
<evidence type="ECO:0000313" key="7">
    <source>
        <dbReference type="Proteomes" id="UP000237351"/>
    </source>
</evidence>
<evidence type="ECO:0000259" key="5">
    <source>
        <dbReference type="PROSITE" id="PS50893"/>
    </source>
</evidence>
<dbReference type="InterPro" id="IPR003439">
    <property type="entry name" value="ABC_transporter-like_ATP-bd"/>
</dbReference>
<protein>
    <submittedName>
        <fullName evidence="6">Glycine/betaine ABC transporter ATP-binding protein</fullName>
    </submittedName>
</protein>
<evidence type="ECO:0000256" key="4">
    <source>
        <dbReference type="ARBA" id="ARBA00022840"/>
    </source>
</evidence>
<evidence type="ECO:0000256" key="3">
    <source>
        <dbReference type="ARBA" id="ARBA00022741"/>
    </source>
</evidence>
<dbReference type="KEGG" id="naf:GQ61_04805"/>
<dbReference type="PANTHER" id="PTHR43117:SF4">
    <property type="entry name" value="OSMOPROTECTANT IMPORT ATP-BINDING PROTEIN OSMV"/>
    <property type="match status" value="1"/>
</dbReference>
<sequence>MIQFRNVSKSYDAGNTFVVKDLSLEIRGGETLVLLGSSGSGKTTLLKMILRLIEPTSGSIFFKQRNIVEYPIVKLRRSIGYVLQKANLFPHMSIEDNIAIVLRLKGVPLKERRARAHELLRLIDLDPASYAKRFPAELSGGQEQRVGVARALATDPKCLLMDEPFASLDAINRQALQDELLQLKAKIKKTIVFVTHDIQEALKLGDRIAVLHEGHLQQIGTKEDLIKTPKTPFVERLVHSSLDLSQ</sequence>
<dbReference type="GO" id="GO:0016887">
    <property type="term" value="F:ATP hydrolysis activity"/>
    <property type="evidence" value="ECO:0007669"/>
    <property type="project" value="InterPro"/>
</dbReference>
<keyword evidence="4 6" id="KW-0067">ATP-binding</keyword>
<dbReference type="SUPFAM" id="SSF52540">
    <property type="entry name" value="P-loop containing nucleoside triphosphate hydrolases"/>
    <property type="match status" value="1"/>
</dbReference>
<organism evidence="6 7">
    <name type="scientific">Candidatus Nucleicultrix amoebiphila FS5</name>
    <dbReference type="NCBI Taxonomy" id="1414854"/>
    <lineage>
        <taxon>Bacteria</taxon>
        <taxon>Pseudomonadati</taxon>
        <taxon>Pseudomonadota</taxon>
        <taxon>Alphaproteobacteria</taxon>
        <taxon>Holosporales</taxon>
        <taxon>Candidatus Nucleicultricaceae</taxon>
        <taxon>Candidatus Nucleicultrix</taxon>
    </lineage>
</organism>
<evidence type="ECO:0000256" key="1">
    <source>
        <dbReference type="ARBA" id="ARBA00005417"/>
    </source>
</evidence>
<gene>
    <name evidence="6" type="ORF">GQ61_04805</name>
</gene>
<dbReference type="FunFam" id="3.40.50.300:FF:000425">
    <property type="entry name" value="Probable ABC transporter, ATP-binding subunit"/>
    <property type="match status" value="1"/>
</dbReference>
<feature type="domain" description="ABC transporter" evidence="5">
    <location>
        <begin position="2"/>
        <end position="238"/>
    </location>
</feature>
<keyword evidence="7" id="KW-1185">Reference proteome</keyword>
<proteinExistence type="inferred from homology"/>
<dbReference type="PROSITE" id="PS50893">
    <property type="entry name" value="ABC_TRANSPORTER_2"/>
    <property type="match status" value="1"/>
</dbReference>
<keyword evidence="2" id="KW-0813">Transport</keyword>
<dbReference type="GO" id="GO:0015697">
    <property type="term" value="P:quaternary ammonium group transport"/>
    <property type="evidence" value="ECO:0007669"/>
    <property type="project" value="UniProtKB-ARBA"/>
</dbReference>